<dbReference type="AlphaFoldDB" id="A0A0E0HYQ7"/>
<keyword evidence="3" id="KW-1185">Reference proteome</keyword>
<feature type="compositionally biased region" description="Basic and acidic residues" evidence="1">
    <location>
        <begin position="79"/>
        <end position="90"/>
    </location>
</feature>
<name>A0A0E0HYQ7_ORYNI</name>
<dbReference type="Gramene" id="ONIVA07G07570.1">
    <property type="protein sequence ID" value="ONIVA07G07570.1"/>
    <property type="gene ID" value="ONIVA07G07570"/>
</dbReference>
<reference evidence="2" key="1">
    <citation type="submission" date="2015-04" db="UniProtKB">
        <authorList>
            <consortium name="EnsemblPlants"/>
        </authorList>
    </citation>
    <scope>IDENTIFICATION</scope>
    <source>
        <strain evidence="2">SL10</strain>
    </source>
</reference>
<feature type="compositionally biased region" description="Basic residues" evidence="1">
    <location>
        <begin position="25"/>
        <end position="38"/>
    </location>
</feature>
<dbReference type="Proteomes" id="UP000006591">
    <property type="component" value="Chromosome 7"/>
</dbReference>
<evidence type="ECO:0000256" key="1">
    <source>
        <dbReference type="SAM" id="MobiDB-lite"/>
    </source>
</evidence>
<evidence type="ECO:0000313" key="3">
    <source>
        <dbReference type="Proteomes" id="UP000006591"/>
    </source>
</evidence>
<evidence type="ECO:0000313" key="2">
    <source>
        <dbReference type="EnsemblPlants" id="ONIVA07G07570.1"/>
    </source>
</evidence>
<accession>A0A0E0HYQ7</accession>
<dbReference type="HOGENOM" id="CLU_1689476_0_0_1"/>
<dbReference type="EnsemblPlants" id="ONIVA07G07570.1">
    <property type="protein sequence ID" value="ONIVA07G07570.1"/>
    <property type="gene ID" value="ONIVA07G07570"/>
</dbReference>
<reference evidence="2" key="2">
    <citation type="submission" date="2018-04" db="EMBL/GenBank/DDBJ databases">
        <title>OnivRS2 (Oryza nivara Reference Sequence Version 2).</title>
        <authorList>
            <person name="Zhang J."/>
            <person name="Kudrna D."/>
            <person name="Lee S."/>
            <person name="Talag J."/>
            <person name="Rajasekar S."/>
            <person name="Welchert J."/>
            <person name="Hsing Y.-I."/>
            <person name="Wing R.A."/>
        </authorList>
    </citation>
    <scope>NUCLEOTIDE SEQUENCE [LARGE SCALE GENOMIC DNA]</scope>
    <source>
        <strain evidence="2">SL10</strain>
    </source>
</reference>
<proteinExistence type="predicted"/>
<organism evidence="2">
    <name type="scientific">Oryza nivara</name>
    <name type="common">Indian wild rice</name>
    <name type="synonym">Oryza sativa f. spontanea</name>
    <dbReference type="NCBI Taxonomy" id="4536"/>
    <lineage>
        <taxon>Eukaryota</taxon>
        <taxon>Viridiplantae</taxon>
        <taxon>Streptophyta</taxon>
        <taxon>Embryophyta</taxon>
        <taxon>Tracheophyta</taxon>
        <taxon>Spermatophyta</taxon>
        <taxon>Magnoliopsida</taxon>
        <taxon>Liliopsida</taxon>
        <taxon>Poales</taxon>
        <taxon>Poaceae</taxon>
        <taxon>BOP clade</taxon>
        <taxon>Oryzoideae</taxon>
        <taxon>Oryzeae</taxon>
        <taxon>Oryzinae</taxon>
        <taxon>Oryza</taxon>
    </lineage>
</organism>
<sequence>MTGILTWGRRRRQGAVYGPRVQKWRRQGSRDHGGHHRIWTLPSSLAADQRERGVERRRDPSWRGRGRRIQPLPSQPTADPRKRERRDHGICEGGEEFAGSTAPVLPRAVRSEGEEPRSNRNDHIRWPATTARSQWWIWLTTTVRGRSLRSDLTPVPE</sequence>
<feature type="compositionally biased region" description="Basic and acidic residues" evidence="1">
    <location>
        <begin position="109"/>
        <end position="122"/>
    </location>
</feature>
<feature type="compositionally biased region" description="Basic and acidic residues" evidence="1">
    <location>
        <begin position="48"/>
        <end position="62"/>
    </location>
</feature>
<protein>
    <submittedName>
        <fullName evidence="2">Uncharacterized protein</fullName>
    </submittedName>
</protein>
<feature type="region of interest" description="Disordered" evidence="1">
    <location>
        <begin position="25"/>
        <end position="122"/>
    </location>
</feature>